<sequence>MPASVTKTVAVCLALGWLVLSGAVYPATVPHELHHAEHHAHHHATTHASGLCSWLCAAGQTAEVAVTFDPALSVPVGSAEQTVAVLPPLPTFQSFLSRGPPRFLNV</sequence>
<dbReference type="EMBL" id="OX365700">
    <property type="protein sequence ID" value="CAI4030501.1"/>
    <property type="molecule type" value="Genomic_DNA"/>
</dbReference>
<organism evidence="1 2">
    <name type="scientific">Nitrospira tepida</name>
    <dbReference type="NCBI Taxonomy" id="2973512"/>
    <lineage>
        <taxon>Bacteria</taxon>
        <taxon>Pseudomonadati</taxon>
        <taxon>Nitrospirota</taxon>
        <taxon>Nitrospiria</taxon>
        <taxon>Nitrospirales</taxon>
        <taxon>Nitrospiraceae</taxon>
        <taxon>Nitrospira</taxon>
    </lineage>
</organism>
<evidence type="ECO:0000313" key="2">
    <source>
        <dbReference type="Proteomes" id="UP001179121"/>
    </source>
</evidence>
<gene>
    <name evidence="1" type="ORF">DNFV4_00929</name>
</gene>
<protein>
    <submittedName>
        <fullName evidence="1">Uncharacterized protein</fullName>
    </submittedName>
</protein>
<keyword evidence="2" id="KW-1185">Reference proteome</keyword>
<evidence type="ECO:0000313" key="1">
    <source>
        <dbReference type="EMBL" id="CAI4030501.1"/>
    </source>
</evidence>
<dbReference type="Proteomes" id="UP001179121">
    <property type="component" value="Chromosome"/>
</dbReference>
<proteinExistence type="predicted"/>
<dbReference type="AlphaFoldDB" id="A0AA86T2I3"/>
<name>A0AA86T2I3_9BACT</name>
<accession>A0AA86T2I3</accession>
<reference evidence="1" key="1">
    <citation type="submission" date="2022-10" db="EMBL/GenBank/DDBJ databases">
        <authorList>
            <person name="Koch H."/>
        </authorList>
    </citation>
    <scope>NUCLEOTIDE SEQUENCE</scope>
    <source>
        <strain evidence="1">DNF</strain>
    </source>
</reference>
<dbReference type="RefSeq" id="WP_289267486.1">
    <property type="nucleotide sequence ID" value="NZ_OX365700.1"/>
</dbReference>
<dbReference type="KEGG" id="nti:DNFV4_00929"/>